<gene>
    <name evidence="9" type="ORF">FEM33_19160</name>
</gene>
<reference evidence="9 10" key="1">
    <citation type="submission" date="2019-05" db="EMBL/GenBank/DDBJ databases">
        <authorList>
            <person name="Qu J.-H."/>
        </authorList>
    </citation>
    <scope>NUCLEOTIDE SEQUENCE [LARGE SCALE GENOMIC DNA]</scope>
    <source>
        <strain evidence="9 10">NS28</strain>
    </source>
</reference>
<keyword evidence="5" id="KW-0998">Cell outer membrane</keyword>
<dbReference type="InterPro" id="IPR033985">
    <property type="entry name" value="SusD-like_N"/>
</dbReference>
<comment type="similarity">
    <text evidence="2">Belongs to the SusD family.</text>
</comment>
<feature type="domain" description="RagB/SusD" evidence="7">
    <location>
        <begin position="285"/>
        <end position="535"/>
    </location>
</feature>
<accession>A0A5M8QQB6</accession>
<evidence type="ECO:0000256" key="6">
    <source>
        <dbReference type="SAM" id="SignalP"/>
    </source>
</evidence>
<protein>
    <submittedName>
        <fullName evidence="9">RagB/SusD family nutrient uptake outer membrane protein</fullName>
    </submittedName>
</protein>
<keyword evidence="3 6" id="KW-0732">Signal</keyword>
<sequence length="535" mass="59467">MILKMKKYKVLGLMLTATMLLQGCNDFLDKEPLGRETDTNYFSDSTNTLLAINAAYDAASYDEGNDGLGNYLPHNYEWMFGDVLSDDAEKGSTPSDFLDIQYIKEWRALPTNGPVSGVWGNLWIGIYRSNWVLKNIETAPISETLKNRVKGEAHFLRGYYYFYLARLFGGMPLFSEPVKTSEYSATKRSTLAETYAFIEADLEQAIQLLPEKNQYTAVDLGRATKGAARGYLARAIMYQLGMDNTNNHTWQEVYDLTNAISQSGQYGLTANYAAIFDEESENNIESIFEVQAKESGQTWGTIKTGTTNNVIQNNRSTWGWGFNNPTANLASAFEPNDPRKAMTLYGNNDVLFGVVQKVSYPDENMTGFLNRKAAIVQPAQASASGQNIRKMRYAEVLLMKAEAAAHIGNETEARTAVNMIRQRARKSTLPKGSKVGTSTYDPTNIPATALPDITSAVTGQALLQAILHERRVELGMEQLRFWDQVRTGTYMNSLSGDVKTRAMAHSIPGSVNPVPVLPIPLNEVQTWGLEQNPGY</sequence>
<keyword evidence="10" id="KW-1185">Reference proteome</keyword>
<dbReference type="Proteomes" id="UP000323994">
    <property type="component" value="Unassembled WGS sequence"/>
</dbReference>
<dbReference type="SUPFAM" id="SSF48452">
    <property type="entry name" value="TPR-like"/>
    <property type="match status" value="1"/>
</dbReference>
<dbReference type="InterPro" id="IPR011990">
    <property type="entry name" value="TPR-like_helical_dom_sf"/>
</dbReference>
<dbReference type="CDD" id="cd08977">
    <property type="entry name" value="SusD"/>
    <property type="match status" value="1"/>
</dbReference>
<evidence type="ECO:0000259" key="7">
    <source>
        <dbReference type="Pfam" id="PF07980"/>
    </source>
</evidence>
<dbReference type="Pfam" id="PF14322">
    <property type="entry name" value="SusD-like_3"/>
    <property type="match status" value="1"/>
</dbReference>
<evidence type="ECO:0000313" key="9">
    <source>
        <dbReference type="EMBL" id="KAA6436846.1"/>
    </source>
</evidence>
<evidence type="ECO:0000259" key="8">
    <source>
        <dbReference type="Pfam" id="PF14322"/>
    </source>
</evidence>
<feature type="domain" description="SusD-like N-terminal" evidence="8">
    <location>
        <begin position="86"/>
        <end position="234"/>
    </location>
</feature>
<feature type="signal peptide" evidence="6">
    <location>
        <begin position="1"/>
        <end position="22"/>
    </location>
</feature>
<keyword evidence="4" id="KW-0472">Membrane</keyword>
<evidence type="ECO:0000256" key="1">
    <source>
        <dbReference type="ARBA" id="ARBA00004442"/>
    </source>
</evidence>
<dbReference type="Pfam" id="PF07980">
    <property type="entry name" value="SusD_RagB"/>
    <property type="match status" value="1"/>
</dbReference>
<evidence type="ECO:0000256" key="2">
    <source>
        <dbReference type="ARBA" id="ARBA00006275"/>
    </source>
</evidence>
<dbReference type="AlphaFoldDB" id="A0A5M8QQB6"/>
<evidence type="ECO:0000256" key="3">
    <source>
        <dbReference type="ARBA" id="ARBA00022729"/>
    </source>
</evidence>
<dbReference type="InterPro" id="IPR012944">
    <property type="entry name" value="SusD_RagB_dom"/>
</dbReference>
<evidence type="ECO:0000256" key="4">
    <source>
        <dbReference type="ARBA" id="ARBA00023136"/>
    </source>
</evidence>
<dbReference type="EMBL" id="VBSN01000059">
    <property type="protein sequence ID" value="KAA6436846.1"/>
    <property type="molecule type" value="Genomic_DNA"/>
</dbReference>
<proteinExistence type="inferred from homology"/>
<comment type="subcellular location">
    <subcellularLocation>
        <location evidence="1">Cell outer membrane</location>
    </subcellularLocation>
</comment>
<dbReference type="PROSITE" id="PS51257">
    <property type="entry name" value="PROKAR_LIPOPROTEIN"/>
    <property type="match status" value="1"/>
</dbReference>
<organism evidence="9 10">
    <name type="scientific">Dyadobacter flavalbus</name>
    <dbReference type="NCBI Taxonomy" id="2579942"/>
    <lineage>
        <taxon>Bacteria</taxon>
        <taxon>Pseudomonadati</taxon>
        <taxon>Bacteroidota</taxon>
        <taxon>Cytophagia</taxon>
        <taxon>Cytophagales</taxon>
        <taxon>Spirosomataceae</taxon>
        <taxon>Dyadobacter</taxon>
    </lineage>
</organism>
<name>A0A5M8QQB6_9BACT</name>
<comment type="caution">
    <text evidence="9">The sequence shown here is derived from an EMBL/GenBank/DDBJ whole genome shotgun (WGS) entry which is preliminary data.</text>
</comment>
<evidence type="ECO:0000313" key="10">
    <source>
        <dbReference type="Proteomes" id="UP000323994"/>
    </source>
</evidence>
<dbReference type="Gene3D" id="1.25.40.390">
    <property type="match status" value="1"/>
</dbReference>
<dbReference type="GO" id="GO:0009279">
    <property type="term" value="C:cell outer membrane"/>
    <property type="evidence" value="ECO:0007669"/>
    <property type="project" value="UniProtKB-SubCell"/>
</dbReference>
<feature type="chain" id="PRO_5024348155" evidence="6">
    <location>
        <begin position="23"/>
        <end position="535"/>
    </location>
</feature>
<evidence type="ECO:0000256" key="5">
    <source>
        <dbReference type="ARBA" id="ARBA00023237"/>
    </source>
</evidence>